<feature type="region of interest" description="Disordered" evidence="1">
    <location>
        <begin position="55"/>
        <end position="88"/>
    </location>
</feature>
<sequence>MNRFSVRRAVPVFKFQRTVAGFPVTDDRPFPFLRPGASLSDLSFLDLFWDEWPGSSNGPEFSKSRDLRYDDSGDPGPHRAGGATAQSK</sequence>
<evidence type="ECO:0000313" key="3">
    <source>
        <dbReference type="Proteomes" id="UP001212997"/>
    </source>
</evidence>
<comment type="caution">
    <text evidence="2">The sequence shown here is derived from an EMBL/GenBank/DDBJ whole genome shotgun (WGS) entry which is preliminary data.</text>
</comment>
<name>A0AAD5UR51_9APHY</name>
<dbReference type="EMBL" id="JANAWD010001495">
    <property type="protein sequence ID" value="KAJ3473233.1"/>
    <property type="molecule type" value="Genomic_DNA"/>
</dbReference>
<accession>A0AAD5UR51</accession>
<evidence type="ECO:0000313" key="2">
    <source>
        <dbReference type="EMBL" id="KAJ3473233.1"/>
    </source>
</evidence>
<gene>
    <name evidence="2" type="ORF">NLI96_g13084</name>
</gene>
<dbReference type="Proteomes" id="UP001212997">
    <property type="component" value="Unassembled WGS sequence"/>
</dbReference>
<organism evidence="2 3">
    <name type="scientific">Meripilus lineatus</name>
    <dbReference type="NCBI Taxonomy" id="2056292"/>
    <lineage>
        <taxon>Eukaryota</taxon>
        <taxon>Fungi</taxon>
        <taxon>Dikarya</taxon>
        <taxon>Basidiomycota</taxon>
        <taxon>Agaricomycotina</taxon>
        <taxon>Agaricomycetes</taxon>
        <taxon>Polyporales</taxon>
        <taxon>Meripilaceae</taxon>
        <taxon>Meripilus</taxon>
    </lineage>
</organism>
<feature type="compositionally biased region" description="Basic and acidic residues" evidence="1">
    <location>
        <begin position="62"/>
        <end position="71"/>
    </location>
</feature>
<evidence type="ECO:0000256" key="1">
    <source>
        <dbReference type="SAM" id="MobiDB-lite"/>
    </source>
</evidence>
<reference evidence="2" key="1">
    <citation type="submission" date="2022-07" db="EMBL/GenBank/DDBJ databases">
        <title>Genome Sequence of Physisporinus lineatus.</title>
        <authorList>
            <person name="Buettner E."/>
        </authorList>
    </citation>
    <scope>NUCLEOTIDE SEQUENCE</scope>
    <source>
        <strain evidence="2">VT162</strain>
    </source>
</reference>
<protein>
    <submittedName>
        <fullName evidence="2">Uncharacterized protein</fullName>
    </submittedName>
</protein>
<keyword evidence="3" id="KW-1185">Reference proteome</keyword>
<dbReference type="AlphaFoldDB" id="A0AAD5UR51"/>
<proteinExistence type="predicted"/>